<accession>A0A7S1BJH4</accession>
<evidence type="ECO:0000256" key="1">
    <source>
        <dbReference type="SAM" id="MobiDB-lite"/>
    </source>
</evidence>
<evidence type="ECO:0000313" key="2">
    <source>
        <dbReference type="EMBL" id="CAD8888522.1"/>
    </source>
</evidence>
<organism evidence="2">
    <name type="scientific">Corethron hystrix</name>
    <dbReference type="NCBI Taxonomy" id="216773"/>
    <lineage>
        <taxon>Eukaryota</taxon>
        <taxon>Sar</taxon>
        <taxon>Stramenopiles</taxon>
        <taxon>Ochrophyta</taxon>
        <taxon>Bacillariophyta</taxon>
        <taxon>Coscinodiscophyceae</taxon>
        <taxon>Corethrophycidae</taxon>
        <taxon>Corethrales</taxon>
        <taxon>Corethraceae</taxon>
        <taxon>Corethron</taxon>
    </lineage>
</organism>
<reference evidence="2" key="1">
    <citation type="submission" date="2021-01" db="EMBL/GenBank/DDBJ databases">
        <authorList>
            <person name="Corre E."/>
            <person name="Pelletier E."/>
            <person name="Niang G."/>
            <person name="Scheremetjew M."/>
            <person name="Finn R."/>
            <person name="Kale V."/>
            <person name="Holt S."/>
            <person name="Cochrane G."/>
            <person name="Meng A."/>
            <person name="Brown T."/>
            <person name="Cohen L."/>
        </authorList>
    </citation>
    <scope>NUCLEOTIDE SEQUENCE</scope>
    <source>
        <strain evidence="2">308</strain>
    </source>
</reference>
<proteinExistence type="predicted"/>
<name>A0A7S1BJH4_9STRA</name>
<dbReference type="EMBL" id="HBFR01021844">
    <property type="protein sequence ID" value="CAD8888522.1"/>
    <property type="molecule type" value="Transcribed_RNA"/>
</dbReference>
<protein>
    <submittedName>
        <fullName evidence="2">Uncharacterized protein</fullName>
    </submittedName>
</protein>
<gene>
    <name evidence="2" type="ORF">CHYS00102_LOCUS15721</name>
</gene>
<dbReference type="AlphaFoldDB" id="A0A7S1BJH4"/>
<feature type="region of interest" description="Disordered" evidence="1">
    <location>
        <begin position="132"/>
        <end position="157"/>
    </location>
</feature>
<sequence length="196" mass="21371">MEAFSDLDLPFVVNEPRDKEITAKKENPSAFEWDDAYLIRSFHIGCLQSLRRGKLVDQEEEDTQGLGGWKFPKVMVSQGEDRDGGVENKDKSAPHGFAAAVCLVSPSVDKSLPPVPDTTKGVAGPWAPALSTYNGTIRDDQGNSGGSGNSDDNIDDGWEPSLLCPHLPMWATEVEDARRRGDLLQSCLIQIKDSAL</sequence>